<name>A0AC34PUT6_9BILA</name>
<protein>
    <submittedName>
        <fullName evidence="2">Uncharacterized protein</fullName>
    </submittedName>
</protein>
<accession>A0AC34PUT6</accession>
<organism evidence="1 2">
    <name type="scientific">Panagrolaimus sp. JU765</name>
    <dbReference type="NCBI Taxonomy" id="591449"/>
    <lineage>
        <taxon>Eukaryota</taxon>
        <taxon>Metazoa</taxon>
        <taxon>Ecdysozoa</taxon>
        <taxon>Nematoda</taxon>
        <taxon>Chromadorea</taxon>
        <taxon>Rhabditida</taxon>
        <taxon>Tylenchina</taxon>
        <taxon>Panagrolaimomorpha</taxon>
        <taxon>Panagrolaimoidea</taxon>
        <taxon>Panagrolaimidae</taxon>
        <taxon>Panagrolaimus</taxon>
    </lineage>
</organism>
<sequence>MSRFLIFFCFIGFATTQGTDNCDCTDWYGRCKKQGETWTDDETWMYACDDTRGAPATFAGCLSLLTNQLIMPGRNETVDGFWQSCDVNTIRLRYEQEPRCIVNGTSYHVGEQFREGYFQWLCLETGRWVTGCYYQNETKDWNLLKLGEKGYNGLVQHVCDRYKDNPGRVQYVASIRSDVPHKQPTNKGKNQNLVDFVDNRLKEEPVLWTHDNVILFIETKDRFNTKIRYLPPSRIPL</sequence>
<reference evidence="2" key="1">
    <citation type="submission" date="2022-11" db="UniProtKB">
        <authorList>
            <consortium name="WormBaseParasite"/>
        </authorList>
    </citation>
    <scope>IDENTIFICATION</scope>
</reference>
<dbReference type="Proteomes" id="UP000887576">
    <property type="component" value="Unplaced"/>
</dbReference>
<dbReference type="WBParaSite" id="JU765_v2.g10166.t1">
    <property type="protein sequence ID" value="JU765_v2.g10166.t1"/>
    <property type="gene ID" value="JU765_v2.g10166"/>
</dbReference>
<evidence type="ECO:0000313" key="2">
    <source>
        <dbReference type="WBParaSite" id="JU765_v2.g10166.t1"/>
    </source>
</evidence>
<evidence type="ECO:0000313" key="1">
    <source>
        <dbReference type="Proteomes" id="UP000887576"/>
    </source>
</evidence>
<proteinExistence type="predicted"/>